<dbReference type="InterPro" id="IPR010492">
    <property type="entry name" value="GINS_Psf3"/>
</dbReference>
<dbReference type="PANTHER" id="PTHR22768:SF0">
    <property type="entry name" value="DNA REPLICATION COMPLEX GINS PROTEIN PSF3"/>
    <property type="match status" value="1"/>
</dbReference>
<gene>
    <name evidence="9" type="ORF">EMCG_00111</name>
</gene>
<feature type="domain" description="DNA replication complex GINS protein PSF3 N-terminal" evidence="8">
    <location>
        <begin position="38"/>
        <end position="80"/>
    </location>
</feature>
<dbReference type="AlphaFoldDB" id="A0A0G2J997"/>
<evidence type="ECO:0000259" key="8">
    <source>
        <dbReference type="Pfam" id="PF22466"/>
    </source>
</evidence>
<evidence type="ECO:0000259" key="7">
    <source>
        <dbReference type="Pfam" id="PF05916"/>
    </source>
</evidence>
<evidence type="ECO:0000256" key="5">
    <source>
        <dbReference type="ARBA" id="ARBA00023242"/>
    </source>
</evidence>
<dbReference type="Proteomes" id="UP000034164">
    <property type="component" value="Unassembled WGS sequence"/>
</dbReference>
<dbReference type="CDD" id="cd11713">
    <property type="entry name" value="GINS_A_psf3"/>
    <property type="match status" value="1"/>
</dbReference>
<evidence type="ECO:0000256" key="3">
    <source>
        <dbReference type="ARBA" id="ARBA00015140"/>
    </source>
</evidence>
<comment type="caution">
    <text evidence="9">The sequence shown here is derived from an EMBL/GenBank/DDBJ whole genome shotgun (WGS) entry which is preliminary data.</text>
</comment>
<dbReference type="GO" id="GO:0000811">
    <property type="term" value="C:GINS complex"/>
    <property type="evidence" value="ECO:0007669"/>
    <property type="project" value="UniProtKB-UniRule"/>
</dbReference>
<keyword evidence="4 6" id="KW-0235">DNA replication</keyword>
<dbReference type="SUPFAM" id="SSF160059">
    <property type="entry name" value="PriA/YqbF domain"/>
    <property type="match status" value="1"/>
</dbReference>
<evidence type="ECO:0000256" key="4">
    <source>
        <dbReference type="ARBA" id="ARBA00022705"/>
    </source>
</evidence>
<dbReference type="VEuPathDB" id="FungiDB:EMCG_00111"/>
<reference evidence="10" key="1">
    <citation type="journal article" date="2015" name="PLoS Genet.">
        <title>The dynamic genome and transcriptome of the human fungal pathogen Blastomyces and close relative Emmonsia.</title>
        <authorList>
            <person name="Munoz J.F."/>
            <person name="Gauthier G.M."/>
            <person name="Desjardins C.A."/>
            <person name="Gallo J.E."/>
            <person name="Holder J."/>
            <person name="Sullivan T.D."/>
            <person name="Marty A.J."/>
            <person name="Carmen J.C."/>
            <person name="Chen Z."/>
            <person name="Ding L."/>
            <person name="Gujja S."/>
            <person name="Magrini V."/>
            <person name="Misas E."/>
            <person name="Mitreva M."/>
            <person name="Priest M."/>
            <person name="Saif S."/>
            <person name="Whiston E.A."/>
            <person name="Young S."/>
            <person name="Zeng Q."/>
            <person name="Goldman W.E."/>
            <person name="Mardis E.R."/>
            <person name="Taylor J.W."/>
            <person name="McEwen J.G."/>
            <person name="Clay O.K."/>
            <person name="Klein B.S."/>
            <person name="Cuomo C.A."/>
        </authorList>
    </citation>
    <scope>NUCLEOTIDE SEQUENCE [LARGE SCALE GENOMIC DNA]</scope>
    <source>
        <strain evidence="10">UAMH 3008</strain>
    </source>
</reference>
<name>A0A0G2J997_9EURO</name>
<dbReference type="GO" id="GO:0000785">
    <property type="term" value="C:chromatin"/>
    <property type="evidence" value="ECO:0007669"/>
    <property type="project" value="EnsemblFungi"/>
</dbReference>
<sequence length="202" mass="22406">MAYYDIDAILTDAQVCIYRSILSSLFAQKRAGRGGNVQKLPCTFELEVPGLGYLDGNVGEDIKPGTRIDLPLWLGEMLAVGARTDSSPLVTLDLPSALSEKVMNALKADPRTVDLRSLAPHFYRLGVRILQLFEEEELVDVLMETFKKRAMEIADHAHNSRGALGDGVEFLRGLDETERQLFRAAHGSAKEMRIWSGETAKK</sequence>
<proteinExistence type="inferred from homology"/>
<dbReference type="InterPro" id="IPR055221">
    <property type="entry name" value="PSF3_N"/>
</dbReference>
<dbReference type="Pfam" id="PF05916">
    <property type="entry name" value="Sld5"/>
    <property type="match status" value="1"/>
</dbReference>
<evidence type="ECO:0000256" key="6">
    <source>
        <dbReference type="RuleBase" id="RU367161"/>
    </source>
</evidence>
<comment type="similarity">
    <text evidence="2 6">Belongs to the GINS3/PSF3 family.</text>
</comment>
<dbReference type="SUPFAM" id="SSF158573">
    <property type="entry name" value="GINS helical bundle-like"/>
    <property type="match status" value="1"/>
</dbReference>
<evidence type="ECO:0000256" key="1">
    <source>
        <dbReference type="ARBA" id="ARBA00004123"/>
    </source>
</evidence>
<dbReference type="Pfam" id="PF22466">
    <property type="entry name" value="PSF3_N"/>
    <property type="match status" value="1"/>
</dbReference>
<dbReference type="InterPro" id="IPR038437">
    <property type="entry name" value="GINS_Psf3_sf"/>
</dbReference>
<feature type="domain" description="GINS subunit" evidence="7">
    <location>
        <begin position="98"/>
        <end position="196"/>
    </location>
</feature>
<dbReference type="CDD" id="cd21693">
    <property type="entry name" value="GINS_B_Psf3"/>
    <property type="match status" value="1"/>
</dbReference>
<accession>A0A0G2J997</accession>
<comment type="function">
    <text evidence="6">The GINS complex plays an essential role in the initiation of DNA replication.</text>
</comment>
<dbReference type="GO" id="GO:0071162">
    <property type="term" value="C:CMG complex"/>
    <property type="evidence" value="ECO:0007669"/>
    <property type="project" value="EnsemblFungi"/>
</dbReference>
<dbReference type="OrthoDB" id="10251744at2759"/>
<dbReference type="EMBL" id="LCZI01000958">
    <property type="protein sequence ID" value="KKZ63601.1"/>
    <property type="molecule type" value="Genomic_DNA"/>
</dbReference>
<dbReference type="Gene3D" id="1.20.58.2050">
    <property type="match status" value="1"/>
</dbReference>
<organism evidence="9 10">
    <name type="scientific">[Emmonsia] crescens</name>
    <dbReference type="NCBI Taxonomy" id="73230"/>
    <lineage>
        <taxon>Eukaryota</taxon>
        <taxon>Fungi</taxon>
        <taxon>Dikarya</taxon>
        <taxon>Ascomycota</taxon>
        <taxon>Pezizomycotina</taxon>
        <taxon>Eurotiomycetes</taxon>
        <taxon>Eurotiomycetidae</taxon>
        <taxon>Onygenales</taxon>
        <taxon>Ajellomycetaceae</taxon>
        <taxon>Emergomyces</taxon>
    </lineage>
</organism>
<evidence type="ECO:0000313" key="9">
    <source>
        <dbReference type="EMBL" id="KKZ63601.1"/>
    </source>
</evidence>
<dbReference type="InterPro" id="IPR021151">
    <property type="entry name" value="GINS_A"/>
</dbReference>
<protein>
    <recommendedName>
        <fullName evidence="3 6">DNA replication complex GINS protein PSF3</fullName>
    </recommendedName>
</protein>
<comment type="subunit">
    <text evidence="6">Component of the GINS complex.</text>
</comment>
<evidence type="ECO:0000313" key="10">
    <source>
        <dbReference type="Proteomes" id="UP000034164"/>
    </source>
</evidence>
<dbReference type="InterPro" id="IPR036224">
    <property type="entry name" value="GINS_bundle-like_dom_sf"/>
</dbReference>
<dbReference type="GO" id="GO:0043596">
    <property type="term" value="C:nuclear replication fork"/>
    <property type="evidence" value="ECO:0007669"/>
    <property type="project" value="EnsemblFungi"/>
</dbReference>
<evidence type="ECO:0000256" key="2">
    <source>
        <dbReference type="ARBA" id="ARBA00006343"/>
    </source>
</evidence>
<keyword evidence="5 6" id="KW-0539">Nucleus</keyword>
<dbReference type="GO" id="GO:1902975">
    <property type="term" value="P:mitotic DNA replication initiation"/>
    <property type="evidence" value="ECO:0007669"/>
    <property type="project" value="TreeGrafter"/>
</dbReference>
<comment type="subcellular location">
    <subcellularLocation>
        <location evidence="1 6">Nucleus</location>
    </subcellularLocation>
</comment>
<dbReference type="GO" id="GO:0000727">
    <property type="term" value="P:double-strand break repair via break-induced replication"/>
    <property type="evidence" value="ECO:0007669"/>
    <property type="project" value="EnsemblFungi"/>
</dbReference>
<dbReference type="PANTHER" id="PTHR22768">
    <property type="entry name" value="DNA REPLICATION COMPLEX GINS PROTEIN PSF3"/>
    <property type="match status" value="1"/>
</dbReference>